<evidence type="ECO:0000313" key="2">
    <source>
        <dbReference type="EMBL" id="KAF9998606.1"/>
    </source>
</evidence>
<dbReference type="EMBL" id="JAAAHW010000836">
    <property type="protein sequence ID" value="KAF9998606.1"/>
    <property type="molecule type" value="Genomic_DNA"/>
</dbReference>
<feature type="region of interest" description="Disordered" evidence="1">
    <location>
        <begin position="22"/>
        <end position="42"/>
    </location>
</feature>
<protein>
    <submittedName>
        <fullName evidence="2">Uncharacterized protein</fullName>
    </submittedName>
</protein>
<organism evidence="2 3">
    <name type="scientific">Modicella reniformis</name>
    <dbReference type="NCBI Taxonomy" id="1440133"/>
    <lineage>
        <taxon>Eukaryota</taxon>
        <taxon>Fungi</taxon>
        <taxon>Fungi incertae sedis</taxon>
        <taxon>Mucoromycota</taxon>
        <taxon>Mortierellomycotina</taxon>
        <taxon>Mortierellomycetes</taxon>
        <taxon>Mortierellales</taxon>
        <taxon>Mortierellaceae</taxon>
        <taxon>Modicella</taxon>
    </lineage>
</organism>
<keyword evidence="3" id="KW-1185">Reference proteome</keyword>
<name>A0A9P6MGP5_9FUNG</name>
<dbReference type="Proteomes" id="UP000749646">
    <property type="component" value="Unassembled WGS sequence"/>
</dbReference>
<evidence type="ECO:0000256" key="1">
    <source>
        <dbReference type="SAM" id="MobiDB-lite"/>
    </source>
</evidence>
<feature type="compositionally biased region" description="Low complexity" evidence="1">
    <location>
        <begin position="25"/>
        <end position="42"/>
    </location>
</feature>
<sequence length="72" mass="7100">MASPLKTPLGFNPIHAVPAAPAPAPAAAAAPAPVAASGAPPSSGLLDQAKAAFAKVNQFRDDLNLPNPGTYE</sequence>
<comment type="caution">
    <text evidence="2">The sequence shown here is derived from an EMBL/GenBank/DDBJ whole genome shotgun (WGS) entry which is preliminary data.</text>
</comment>
<reference evidence="2" key="1">
    <citation type="journal article" date="2020" name="Fungal Divers.">
        <title>Resolving the Mortierellaceae phylogeny through synthesis of multi-gene phylogenetics and phylogenomics.</title>
        <authorList>
            <person name="Vandepol N."/>
            <person name="Liber J."/>
            <person name="Desiro A."/>
            <person name="Na H."/>
            <person name="Kennedy M."/>
            <person name="Barry K."/>
            <person name="Grigoriev I.V."/>
            <person name="Miller A.N."/>
            <person name="O'Donnell K."/>
            <person name="Stajich J.E."/>
            <person name="Bonito G."/>
        </authorList>
    </citation>
    <scope>NUCLEOTIDE SEQUENCE</scope>
    <source>
        <strain evidence="2">MES-2147</strain>
    </source>
</reference>
<gene>
    <name evidence="2" type="ORF">BGZ65_005902</name>
</gene>
<feature type="non-terminal residue" evidence="2">
    <location>
        <position position="72"/>
    </location>
</feature>
<evidence type="ECO:0000313" key="3">
    <source>
        <dbReference type="Proteomes" id="UP000749646"/>
    </source>
</evidence>
<dbReference type="AlphaFoldDB" id="A0A9P6MGP5"/>
<proteinExistence type="predicted"/>
<accession>A0A9P6MGP5</accession>